<feature type="chain" id="PRO_5039164741" description="peptidylprolyl isomerase" evidence="7">
    <location>
        <begin position="24"/>
        <end position="338"/>
    </location>
</feature>
<evidence type="ECO:0000313" key="9">
    <source>
        <dbReference type="EMBL" id="SFJ35571.1"/>
    </source>
</evidence>
<dbReference type="InterPro" id="IPR050245">
    <property type="entry name" value="PrsA_foldase"/>
</dbReference>
<dbReference type="EMBL" id="FORR01000008">
    <property type="protein sequence ID" value="SFJ35571.1"/>
    <property type="molecule type" value="Genomic_DNA"/>
</dbReference>
<dbReference type="Proteomes" id="UP000199545">
    <property type="component" value="Unassembled WGS sequence"/>
</dbReference>
<evidence type="ECO:0000256" key="4">
    <source>
        <dbReference type="ARBA" id="ARBA00023110"/>
    </source>
</evidence>
<dbReference type="PANTHER" id="PTHR47245">
    <property type="entry name" value="PEPTIDYLPROLYL ISOMERASE"/>
    <property type="match status" value="1"/>
</dbReference>
<dbReference type="OrthoDB" id="14196at2"/>
<feature type="signal peptide" evidence="7">
    <location>
        <begin position="1"/>
        <end position="23"/>
    </location>
</feature>
<dbReference type="InterPro" id="IPR046357">
    <property type="entry name" value="PPIase_dom_sf"/>
</dbReference>
<dbReference type="PROSITE" id="PS51257">
    <property type="entry name" value="PROKAR_LIPOPROTEIN"/>
    <property type="match status" value="1"/>
</dbReference>
<evidence type="ECO:0000256" key="5">
    <source>
        <dbReference type="ARBA" id="ARBA00023235"/>
    </source>
</evidence>
<keyword evidence="5 6" id="KW-0413">Isomerase</keyword>
<keyword evidence="4 6" id="KW-0697">Rotamase</keyword>
<dbReference type="RefSeq" id="WP_093229834.1">
    <property type="nucleotide sequence ID" value="NZ_FORR01000008.1"/>
</dbReference>
<evidence type="ECO:0000256" key="6">
    <source>
        <dbReference type="PROSITE-ProRule" id="PRU00278"/>
    </source>
</evidence>
<dbReference type="PANTHER" id="PTHR47245:SF1">
    <property type="entry name" value="FOLDASE PROTEIN PRSA"/>
    <property type="match status" value="1"/>
</dbReference>
<protein>
    <recommendedName>
        <fullName evidence="2">peptidylprolyl isomerase</fullName>
        <ecNumber evidence="2">5.2.1.8</ecNumber>
    </recommendedName>
</protein>
<keyword evidence="3 7" id="KW-0732">Signal</keyword>
<reference evidence="9 10" key="1">
    <citation type="submission" date="2016-10" db="EMBL/GenBank/DDBJ databases">
        <authorList>
            <person name="de Groot N.N."/>
        </authorList>
    </citation>
    <scope>NUCLEOTIDE SEQUENCE [LARGE SCALE GENOMIC DNA]</scope>
    <source>
        <strain evidence="9 10">DSM 44778</strain>
    </source>
</reference>
<dbReference type="Pfam" id="PF13616">
    <property type="entry name" value="Rotamase_3"/>
    <property type="match status" value="1"/>
</dbReference>
<dbReference type="AlphaFoldDB" id="A0A1I3QQK5"/>
<proteinExistence type="predicted"/>
<dbReference type="InterPro" id="IPR000297">
    <property type="entry name" value="PPIase_PpiC"/>
</dbReference>
<dbReference type="InterPro" id="IPR027304">
    <property type="entry name" value="Trigger_fact/SurA_dom_sf"/>
</dbReference>
<dbReference type="Gene3D" id="3.10.50.40">
    <property type="match status" value="1"/>
</dbReference>
<gene>
    <name evidence="9" type="ORF">SAMN05421852_10830</name>
</gene>
<sequence length="338" mass="38033">MWQWNKRVIAGFIAVFLAGAVLAGCNSAKTEDKKTTATAKQEKADSILPLDTSSKKVIGEFQNGKVTEGELNRYINMLGFLDLQVSIALSNPEMKARLNEVKQDILKDYATRKWILSQTKADSESTKKIDDEMKKIEEMAKNNSVTATPNGKPPKNLDEAIKGKGFTKEELRAYVLEELRIRDFLDQKLKGQKYDHVKVQHILVSTTAEAKRSEADAKKRADEVKKKLEAGGDFAKLAKEYSDDPGSKNQSGLIEGPADQFVPEFANAAKNLPLNQISDPIKTEYGFHVLKVLERKQETVDKAPEQYKYMKRSKVFEDIMNKELKLKSFLPVTKSAKK</sequence>
<dbReference type="SUPFAM" id="SSF109998">
    <property type="entry name" value="Triger factor/SurA peptide-binding domain-like"/>
    <property type="match status" value="1"/>
</dbReference>
<organism evidence="9 10">
    <name type="scientific">Thermoflavimicrobium dichotomicum</name>
    <dbReference type="NCBI Taxonomy" id="46223"/>
    <lineage>
        <taxon>Bacteria</taxon>
        <taxon>Bacillati</taxon>
        <taxon>Bacillota</taxon>
        <taxon>Bacilli</taxon>
        <taxon>Bacillales</taxon>
        <taxon>Thermoactinomycetaceae</taxon>
        <taxon>Thermoflavimicrobium</taxon>
    </lineage>
</organism>
<evidence type="ECO:0000259" key="8">
    <source>
        <dbReference type="PROSITE" id="PS50198"/>
    </source>
</evidence>
<name>A0A1I3QQK5_9BACL</name>
<comment type="catalytic activity">
    <reaction evidence="1">
        <text>[protein]-peptidylproline (omega=180) = [protein]-peptidylproline (omega=0)</text>
        <dbReference type="Rhea" id="RHEA:16237"/>
        <dbReference type="Rhea" id="RHEA-COMP:10747"/>
        <dbReference type="Rhea" id="RHEA-COMP:10748"/>
        <dbReference type="ChEBI" id="CHEBI:83833"/>
        <dbReference type="ChEBI" id="CHEBI:83834"/>
        <dbReference type="EC" id="5.2.1.8"/>
    </reaction>
</comment>
<evidence type="ECO:0000256" key="3">
    <source>
        <dbReference type="ARBA" id="ARBA00022729"/>
    </source>
</evidence>
<dbReference type="GO" id="GO:0003755">
    <property type="term" value="F:peptidyl-prolyl cis-trans isomerase activity"/>
    <property type="evidence" value="ECO:0007669"/>
    <property type="project" value="UniProtKB-KW"/>
</dbReference>
<evidence type="ECO:0000256" key="2">
    <source>
        <dbReference type="ARBA" id="ARBA00013194"/>
    </source>
</evidence>
<keyword evidence="10" id="KW-1185">Reference proteome</keyword>
<evidence type="ECO:0000256" key="7">
    <source>
        <dbReference type="SAM" id="SignalP"/>
    </source>
</evidence>
<evidence type="ECO:0000256" key="1">
    <source>
        <dbReference type="ARBA" id="ARBA00000971"/>
    </source>
</evidence>
<evidence type="ECO:0000313" key="10">
    <source>
        <dbReference type="Proteomes" id="UP000199545"/>
    </source>
</evidence>
<dbReference type="PROSITE" id="PS50198">
    <property type="entry name" value="PPIC_PPIASE_2"/>
    <property type="match status" value="1"/>
</dbReference>
<dbReference type="SUPFAM" id="SSF54534">
    <property type="entry name" value="FKBP-like"/>
    <property type="match status" value="1"/>
</dbReference>
<accession>A0A1I3QQK5</accession>
<feature type="domain" description="PpiC" evidence="8">
    <location>
        <begin position="194"/>
        <end position="294"/>
    </location>
</feature>
<dbReference type="EC" id="5.2.1.8" evidence="2"/>
<dbReference type="STRING" id="46223.SAMN05421852_10830"/>